<evidence type="ECO:0000256" key="8">
    <source>
        <dbReference type="RuleBase" id="RU003346"/>
    </source>
</evidence>
<feature type="transmembrane region" description="Helical" evidence="9">
    <location>
        <begin position="358"/>
        <end position="385"/>
    </location>
</feature>
<feature type="transmembrane region" description="Helical" evidence="9">
    <location>
        <begin position="137"/>
        <end position="162"/>
    </location>
</feature>
<dbReference type="InterPro" id="IPR005828">
    <property type="entry name" value="MFS_sugar_transport-like"/>
</dbReference>
<dbReference type="Proteomes" id="UP000005475">
    <property type="component" value="Unassembled WGS sequence"/>
</dbReference>
<dbReference type="GeneID" id="29454639"/>
<dbReference type="InterPro" id="IPR047984">
    <property type="entry name" value="XylE-like"/>
</dbReference>
<dbReference type="FunFam" id="1.20.1250.20:FF:000702">
    <property type="entry name" value="Sugar transporter family protein"/>
    <property type="match status" value="1"/>
</dbReference>
<dbReference type="PROSITE" id="PS00217">
    <property type="entry name" value="SUGAR_TRANSPORT_2"/>
    <property type="match status" value="1"/>
</dbReference>
<feature type="transmembrane region" description="Helical" evidence="9">
    <location>
        <begin position="104"/>
        <end position="125"/>
    </location>
</feature>
<evidence type="ECO:0000256" key="2">
    <source>
        <dbReference type="ARBA" id="ARBA00010992"/>
    </source>
</evidence>
<evidence type="ECO:0000256" key="6">
    <source>
        <dbReference type="ARBA" id="ARBA00022989"/>
    </source>
</evidence>
<dbReference type="PRINTS" id="PR00171">
    <property type="entry name" value="SUGRTRNSPORT"/>
</dbReference>
<feature type="transmembrane region" description="Helical" evidence="9">
    <location>
        <begin position="78"/>
        <end position="98"/>
    </location>
</feature>
<dbReference type="GO" id="GO:0022857">
    <property type="term" value="F:transmembrane transporter activity"/>
    <property type="evidence" value="ECO:0007669"/>
    <property type="project" value="InterPro"/>
</dbReference>
<proteinExistence type="inferred from homology"/>
<dbReference type="SUPFAM" id="SSF103473">
    <property type="entry name" value="MFS general substrate transporter"/>
    <property type="match status" value="1"/>
</dbReference>
<dbReference type="InterPro" id="IPR020846">
    <property type="entry name" value="MFS_dom"/>
</dbReference>
<comment type="subcellular location">
    <subcellularLocation>
        <location evidence="1">Cell membrane</location>
        <topology evidence="1">Multi-pass membrane protein</topology>
    </subcellularLocation>
</comment>
<dbReference type="NCBIfam" id="TIGR00879">
    <property type="entry name" value="SP"/>
    <property type="match status" value="1"/>
</dbReference>
<evidence type="ECO:0000259" key="10">
    <source>
        <dbReference type="PROSITE" id="PS50850"/>
    </source>
</evidence>
<feature type="domain" description="Major facilitator superfamily (MFS) profile" evidence="10">
    <location>
        <begin position="13"/>
        <end position="452"/>
    </location>
</feature>
<feature type="transmembrane region" description="Helical" evidence="9">
    <location>
        <begin position="397"/>
        <end position="421"/>
    </location>
</feature>
<dbReference type="PROSITE" id="PS50850">
    <property type="entry name" value="MFS"/>
    <property type="match status" value="1"/>
</dbReference>
<feature type="transmembrane region" description="Helical" evidence="9">
    <location>
        <begin position="302"/>
        <end position="324"/>
    </location>
</feature>
<dbReference type="PANTHER" id="PTHR48020:SF12">
    <property type="entry name" value="PROTON MYO-INOSITOL COTRANSPORTER"/>
    <property type="match status" value="1"/>
</dbReference>
<keyword evidence="4" id="KW-1003">Cell membrane</keyword>
<feature type="transmembrane region" description="Helical" evidence="9">
    <location>
        <begin position="7"/>
        <end position="26"/>
    </location>
</feature>
<keyword evidence="5 9" id="KW-0812">Transmembrane</keyword>
<dbReference type="CDD" id="cd17359">
    <property type="entry name" value="MFS_XylE_like"/>
    <property type="match status" value="1"/>
</dbReference>
<comment type="caution">
    <text evidence="11">The sequence shown here is derived from an EMBL/GenBank/DDBJ whole genome shotgun (WGS) entry which is preliminary data.</text>
</comment>
<keyword evidence="11" id="KW-0762">Sugar transport</keyword>
<dbReference type="AlphaFoldDB" id="A0AAN3D8W3"/>
<dbReference type="PANTHER" id="PTHR48020">
    <property type="entry name" value="PROTON MYO-INOSITOL COTRANSPORTER"/>
    <property type="match status" value="1"/>
</dbReference>
<dbReference type="RefSeq" id="WP_004297558.1">
    <property type="nucleotide sequence ID" value="NZ_DS264563.1"/>
</dbReference>
<dbReference type="InterPro" id="IPR036259">
    <property type="entry name" value="MFS_trans_sf"/>
</dbReference>
<organism evidence="11 12">
    <name type="scientific">Bacteroides ovatus (strain ATCC 8483 / DSM 1896 / JCM 5824 / BCRC 10623 / CCUG 4943 / NCTC 11153)</name>
    <dbReference type="NCBI Taxonomy" id="411476"/>
    <lineage>
        <taxon>Bacteria</taxon>
        <taxon>Pseudomonadati</taxon>
        <taxon>Bacteroidota</taxon>
        <taxon>Bacteroidia</taxon>
        <taxon>Bacteroidales</taxon>
        <taxon>Bacteroidaceae</taxon>
        <taxon>Bacteroides</taxon>
    </lineage>
</organism>
<dbReference type="PROSITE" id="PS00216">
    <property type="entry name" value="SUGAR_TRANSPORT_1"/>
    <property type="match status" value="2"/>
</dbReference>
<keyword evidence="7 9" id="KW-0472">Membrane</keyword>
<name>A0AAN3D8W3_BACO1</name>
<keyword evidence="6 9" id="KW-1133">Transmembrane helix</keyword>
<feature type="transmembrane region" description="Helical" evidence="9">
    <location>
        <begin position="331"/>
        <end position="352"/>
    </location>
</feature>
<sequence length="467" mass="51258">MKSTINFGYLIFLSVVAALGGFLFGYDTAVISGTIAQVTQLFQLDTLQQGWYVGCALVGSIVGVLFAGILSDKLGRKLTMVISAVLFSTSALGCALSADFTQLVIYRIIGGVGIGVVSIVSPLYISEVAVAQYRGRLVSLYQLAVTVGFLGAYLVNYQLLAWAESGTQLSVDWLNKVFITEVWRGMLGMETLPAILFFIIIFFIPESPRWLIVRGKELKAVNILEKIYNSITEAKSQLRETKSVLTSETRSEWSLLMKPGIFKAVIIGVCIAILGQFMGVNAVLYYGPSIFENAGLSGGDSLFYQVLVGLVNTLTTVLALVIIDKVGRKKLVYYGVSGMVVSLILIGLYFLFGDSLGVSSLFLLIFFLFYVFCCAVSICAVVFVLLSEMYPTKVRGLAMSIAGFALWIGTYLIGQLTPWMLQNLTPAGTFFLFALMCVPYMLIVWKLVPETTGKSLEEIERYWTRSE</sequence>
<accession>A0AAN3D8W3</accession>
<evidence type="ECO:0000313" key="12">
    <source>
        <dbReference type="Proteomes" id="UP000005475"/>
    </source>
</evidence>
<evidence type="ECO:0000313" key="11">
    <source>
        <dbReference type="EMBL" id="EDO12651.1"/>
    </source>
</evidence>
<evidence type="ECO:0000256" key="1">
    <source>
        <dbReference type="ARBA" id="ARBA00004651"/>
    </source>
</evidence>
<keyword evidence="3 8" id="KW-0813">Transport</keyword>
<reference evidence="12" key="2">
    <citation type="submission" date="2007-04" db="EMBL/GenBank/DDBJ databases">
        <title>Draft genome sequence of Bacteroides ovatus (ATCC 8483).</title>
        <authorList>
            <person name="Sudarsanam P."/>
            <person name="Ley R."/>
            <person name="Guruge J."/>
            <person name="Turnbaugh P.J."/>
            <person name="Mahowald M."/>
            <person name="Liep D."/>
            <person name="Gordon J."/>
        </authorList>
    </citation>
    <scope>NUCLEOTIDE SEQUENCE [LARGE SCALE GENOMIC DNA]</scope>
    <source>
        <strain evidence="12">ATCC 8483 / DSM 1896 / JCM 5824 / BCRC 10623 / CCUG 4943 / NCTC 11153</strain>
    </source>
</reference>
<feature type="transmembrane region" description="Helical" evidence="9">
    <location>
        <begin position="427"/>
        <end position="448"/>
    </location>
</feature>
<protein>
    <submittedName>
        <fullName evidence="11">Sugar transporter family protein</fullName>
    </submittedName>
</protein>
<evidence type="ECO:0000256" key="7">
    <source>
        <dbReference type="ARBA" id="ARBA00023136"/>
    </source>
</evidence>
<dbReference type="GO" id="GO:0005886">
    <property type="term" value="C:plasma membrane"/>
    <property type="evidence" value="ECO:0007669"/>
    <property type="project" value="UniProtKB-SubCell"/>
</dbReference>
<evidence type="ECO:0000256" key="9">
    <source>
        <dbReference type="SAM" id="Phobius"/>
    </source>
</evidence>
<dbReference type="EMBL" id="AAXF02000045">
    <property type="protein sequence ID" value="EDO12651.1"/>
    <property type="molecule type" value="Genomic_DNA"/>
</dbReference>
<comment type="similarity">
    <text evidence="2 8">Belongs to the major facilitator superfamily. Sugar transporter (TC 2.A.1.1) family.</text>
</comment>
<dbReference type="InterPro" id="IPR003663">
    <property type="entry name" value="Sugar/inositol_transpt"/>
</dbReference>
<dbReference type="InterPro" id="IPR050814">
    <property type="entry name" value="Myo-inositol_Transporter"/>
</dbReference>
<evidence type="ECO:0000256" key="5">
    <source>
        <dbReference type="ARBA" id="ARBA00022692"/>
    </source>
</evidence>
<gene>
    <name evidence="11" type="ORF">BACOVA_01794</name>
</gene>
<feature type="transmembrane region" description="Helical" evidence="9">
    <location>
        <begin position="51"/>
        <end position="71"/>
    </location>
</feature>
<dbReference type="InterPro" id="IPR005829">
    <property type="entry name" value="Sugar_transporter_CS"/>
</dbReference>
<dbReference type="Pfam" id="PF00083">
    <property type="entry name" value="Sugar_tr"/>
    <property type="match status" value="1"/>
</dbReference>
<evidence type="ECO:0000256" key="4">
    <source>
        <dbReference type="ARBA" id="ARBA00022475"/>
    </source>
</evidence>
<evidence type="ECO:0000256" key="3">
    <source>
        <dbReference type="ARBA" id="ARBA00022448"/>
    </source>
</evidence>
<reference evidence="11 12" key="1">
    <citation type="submission" date="2007-03" db="EMBL/GenBank/DDBJ databases">
        <authorList>
            <person name="Fulton L."/>
            <person name="Clifton S."/>
            <person name="Fulton B."/>
            <person name="Xu J."/>
            <person name="Minx P."/>
            <person name="Pepin K.H."/>
            <person name="Johnson M."/>
            <person name="Thiruvilangam P."/>
            <person name="Bhonagiri V."/>
            <person name="Nash W.E."/>
            <person name="Mardis E.R."/>
            <person name="Wilson R.K."/>
        </authorList>
    </citation>
    <scope>NUCLEOTIDE SEQUENCE [LARGE SCALE GENOMIC DNA]</scope>
    <source>
        <strain evidence="12">ATCC 8483 / DSM 1896 / JCM 5824 / BCRC 10623 / CCUG 4943 / NCTC 11153</strain>
    </source>
</reference>
<dbReference type="Gene3D" id="1.20.1250.20">
    <property type="entry name" value="MFS general substrate transporter like domains"/>
    <property type="match status" value="1"/>
</dbReference>
<feature type="transmembrane region" description="Helical" evidence="9">
    <location>
        <begin position="260"/>
        <end position="282"/>
    </location>
</feature>
<feature type="transmembrane region" description="Helical" evidence="9">
    <location>
        <begin position="182"/>
        <end position="204"/>
    </location>
</feature>